<evidence type="ECO:0000256" key="1">
    <source>
        <dbReference type="SAM" id="MobiDB-lite"/>
    </source>
</evidence>
<feature type="compositionally biased region" description="Polar residues" evidence="1">
    <location>
        <begin position="166"/>
        <end position="182"/>
    </location>
</feature>
<sequence length="675" mass="70133">MPIRVVAFLAGTLPTLSVSLSPQYNSTRSTLNLLCPPSGTATSYPLSSSTSSEYTLNAFMATPSSSATSPSPPMAYLAPGPGSQQSDSASSDTLEREQRQKAVKKFLARAEISMVTRALRARLSYASYKATRNIPHVSLRELESQGQSQTASFNRTIAAKRKAVAASTSTYNPPPVTQASNTPAPGSARRGGSGSMAPPAAVSSPRTHHPSAAHPHSYTASDLPASLRKPGQAPNLFSAILAPPPTRQARTIHNPNDPPVPAPTRPTPSPRIRPSRTSPRNDPARPQSKQKQVKNAKTPVSPNRRRGKTASVDKGKQKQIATGSMDVDGDVDMKAAATLTSLLMHHQQRPSISGSASSPRSSIDSSEPSSVFSYSHFAQSSARTAAPSSLGPTATLIERTQTPPPPAGGTPRQQTTPRAAPTDNEAANLMLFLATSPSPARASKDSKDLAAYRALGGGTGPLRTKGRVLFPSSSAPDHPHAHEDVSAGTHKLAPALARGGESSFTSSISSIGAELGGTPRTQTKDGYTSSSGVNTTSSTAMDVDAPSRLLPSAPLPFTSAAPASPVTSKDAMASPRLKSTTTTTISSAGGNTTGTPDFNIREFINASPSSPSRAQATHGHRSNLGLRADVGRKLFEGEQLRHAQALQAAAASSVASSGTRQDERGLSAGVDLVQT</sequence>
<dbReference type="OrthoDB" id="2163387at2759"/>
<keyword evidence="4" id="KW-1185">Reference proteome</keyword>
<feature type="region of interest" description="Disordered" evidence="1">
    <location>
        <begin position="164"/>
        <end position="326"/>
    </location>
</feature>
<feature type="region of interest" description="Disordered" evidence="1">
    <location>
        <begin position="507"/>
        <end position="625"/>
    </location>
</feature>
<organism evidence="3 4">
    <name type="scientific">Panaeolus cyanescens</name>
    <dbReference type="NCBI Taxonomy" id="181874"/>
    <lineage>
        <taxon>Eukaryota</taxon>
        <taxon>Fungi</taxon>
        <taxon>Dikarya</taxon>
        <taxon>Basidiomycota</taxon>
        <taxon>Agaricomycotina</taxon>
        <taxon>Agaricomycetes</taxon>
        <taxon>Agaricomycetidae</taxon>
        <taxon>Agaricales</taxon>
        <taxon>Agaricineae</taxon>
        <taxon>Galeropsidaceae</taxon>
        <taxon>Panaeolus</taxon>
    </lineage>
</organism>
<feature type="compositionally biased region" description="Pro residues" evidence="1">
    <location>
        <begin position="256"/>
        <end position="271"/>
    </location>
</feature>
<feature type="region of interest" description="Disordered" evidence="1">
    <location>
        <begin position="396"/>
        <end position="420"/>
    </location>
</feature>
<feature type="compositionally biased region" description="Polar residues" evidence="1">
    <location>
        <begin position="606"/>
        <end position="615"/>
    </location>
</feature>
<feature type="region of interest" description="Disordered" evidence="1">
    <location>
        <begin position="345"/>
        <end position="370"/>
    </location>
</feature>
<feature type="compositionally biased region" description="Low complexity" evidence="1">
    <location>
        <begin position="546"/>
        <end position="556"/>
    </location>
</feature>
<feature type="compositionally biased region" description="Low complexity" evidence="1">
    <location>
        <begin position="350"/>
        <end position="370"/>
    </location>
</feature>
<dbReference type="AlphaFoldDB" id="A0A409YLF9"/>
<feature type="signal peptide" evidence="2">
    <location>
        <begin position="1"/>
        <end position="17"/>
    </location>
</feature>
<dbReference type="EMBL" id="NHTK01001009">
    <property type="protein sequence ID" value="PPR03901.1"/>
    <property type="molecule type" value="Genomic_DNA"/>
</dbReference>
<dbReference type="STRING" id="181874.A0A409YLF9"/>
<protein>
    <submittedName>
        <fullName evidence="3">Uncharacterized protein</fullName>
    </submittedName>
</protein>
<feature type="compositionally biased region" description="Polar residues" evidence="1">
    <location>
        <begin position="287"/>
        <end position="301"/>
    </location>
</feature>
<gene>
    <name evidence="3" type="ORF">CVT24_008093</name>
</gene>
<dbReference type="Proteomes" id="UP000284842">
    <property type="component" value="Unassembled WGS sequence"/>
</dbReference>
<feature type="compositionally biased region" description="Polar residues" evidence="1">
    <location>
        <begin position="82"/>
        <end position="92"/>
    </location>
</feature>
<evidence type="ECO:0000313" key="4">
    <source>
        <dbReference type="Proteomes" id="UP000284842"/>
    </source>
</evidence>
<feature type="compositionally biased region" description="Low complexity" evidence="1">
    <location>
        <begin position="528"/>
        <end position="539"/>
    </location>
</feature>
<accession>A0A409YLF9</accession>
<name>A0A409YLF9_9AGAR</name>
<feature type="compositionally biased region" description="Low complexity" evidence="1">
    <location>
        <begin position="579"/>
        <end position="595"/>
    </location>
</feature>
<evidence type="ECO:0000256" key="2">
    <source>
        <dbReference type="SAM" id="SignalP"/>
    </source>
</evidence>
<feature type="region of interest" description="Disordered" evidence="1">
    <location>
        <begin position="62"/>
        <end position="100"/>
    </location>
</feature>
<feature type="chain" id="PRO_5019279239" evidence="2">
    <location>
        <begin position="18"/>
        <end position="675"/>
    </location>
</feature>
<feature type="compositionally biased region" description="Low complexity" evidence="1">
    <location>
        <begin position="272"/>
        <end position="281"/>
    </location>
</feature>
<proteinExistence type="predicted"/>
<comment type="caution">
    <text evidence="3">The sequence shown here is derived from an EMBL/GenBank/DDBJ whole genome shotgun (WGS) entry which is preliminary data.</text>
</comment>
<reference evidence="3 4" key="1">
    <citation type="journal article" date="2018" name="Evol. Lett.">
        <title>Horizontal gene cluster transfer increased hallucinogenic mushroom diversity.</title>
        <authorList>
            <person name="Reynolds H.T."/>
            <person name="Vijayakumar V."/>
            <person name="Gluck-Thaler E."/>
            <person name="Korotkin H.B."/>
            <person name="Matheny P.B."/>
            <person name="Slot J.C."/>
        </authorList>
    </citation>
    <scope>NUCLEOTIDE SEQUENCE [LARGE SCALE GENOMIC DNA]</scope>
    <source>
        <strain evidence="3 4">2629</strain>
    </source>
</reference>
<feature type="region of interest" description="Disordered" evidence="1">
    <location>
        <begin position="652"/>
        <end position="675"/>
    </location>
</feature>
<evidence type="ECO:0000313" key="3">
    <source>
        <dbReference type="EMBL" id="PPR03901.1"/>
    </source>
</evidence>
<keyword evidence="2" id="KW-0732">Signal</keyword>
<dbReference type="InParanoid" id="A0A409YLF9"/>